<sequence length="299" mass="32225">MHSEPAFHLVLHGRRGAVARWEPGVLLVQTRKERHRIPVAAIEEVEVRGRRGRVLAVVLASGDGVAPAATRLVKCRSAPAVDAFAAALRAELSVRDAAERGQGAGTVSVERLERPKRRARPRLRTVAVALYLLVLAWLVAVLVGEPAHRGSFTAVSALVCWILSPGLAALGRLVTPVVWELIEEPWRLRTRGITVTGELVRTYQREGTWFVYAFTDTRGRKRTCRSRDGGPGRVEITYDPERAGLSRVGSSTTGDLVFGGVLFLVLVSPLVVGAVVLGVLGVVQLADLVGTVGPRLPIG</sequence>
<feature type="transmembrane region" description="Helical" evidence="1">
    <location>
        <begin position="123"/>
        <end position="143"/>
    </location>
</feature>
<evidence type="ECO:0008006" key="4">
    <source>
        <dbReference type="Google" id="ProtNLM"/>
    </source>
</evidence>
<evidence type="ECO:0000313" key="2">
    <source>
        <dbReference type="EMBL" id="MFC5153884.1"/>
    </source>
</evidence>
<proteinExistence type="predicted"/>
<keyword evidence="1" id="KW-1133">Transmembrane helix</keyword>
<comment type="caution">
    <text evidence="2">The sequence shown here is derived from an EMBL/GenBank/DDBJ whole genome shotgun (WGS) entry which is preliminary data.</text>
</comment>
<accession>A0ABW0AQ74</accession>
<organism evidence="2 3">
    <name type="scientific">Streptomyces amakusaensis</name>
    <dbReference type="NCBI Taxonomy" id="67271"/>
    <lineage>
        <taxon>Bacteria</taxon>
        <taxon>Bacillati</taxon>
        <taxon>Actinomycetota</taxon>
        <taxon>Actinomycetes</taxon>
        <taxon>Kitasatosporales</taxon>
        <taxon>Streptomycetaceae</taxon>
        <taxon>Streptomyces</taxon>
    </lineage>
</organism>
<reference evidence="3" key="1">
    <citation type="journal article" date="2019" name="Int. J. Syst. Evol. Microbiol.">
        <title>The Global Catalogue of Microorganisms (GCM) 10K type strain sequencing project: providing services to taxonomists for standard genome sequencing and annotation.</title>
        <authorList>
            <consortium name="The Broad Institute Genomics Platform"/>
            <consortium name="The Broad Institute Genome Sequencing Center for Infectious Disease"/>
            <person name="Wu L."/>
            <person name="Ma J."/>
        </authorList>
    </citation>
    <scope>NUCLEOTIDE SEQUENCE [LARGE SCALE GENOMIC DNA]</scope>
    <source>
        <strain evidence="3">PCU 266</strain>
    </source>
</reference>
<dbReference type="RefSeq" id="WP_344478596.1">
    <property type="nucleotide sequence ID" value="NZ_BAAASB010000010.1"/>
</dbReference>
<evidence type="ECO:0000313" key="3">
    <source>
        <dbReference type="Proteomes" id="UP001596160"/>
    </source>
</evidence>
<dbReference type="Proteomes" id="UP001596160">
    <property type="component" value="Unassembled WGS sequence"/>
</dbReference>
<keyword evidence="1" id="KW-0472">Membrane</keyword>
<protein>
    <recommendedName>
        <fullName evidence="4">Integral membrane protein</fullName>
    </recommendedName>
</protein>
<dbReference type="EMBL" id="JBHSKP010000012">
    <property type="protein sequence ID" value="MFC5153884.1"/>
    <property type="molecule type" value="Genomic_DNA"/>
</dbReference>
<feature type="transmembrane region" description="Helical" evidence="1">
    <location>
        <begin position="155"/>
        <end position="179"/>
    </location>
</feature>
<feature type="transmembrane region" description="Helical" evidence="1">
    <location>
        <begin position="256"/>
        <end position="286"/>
    </location>
</feature>
<keyword evidence="3" id="KW-1185">Reference proteome</keyword>
<gene>
    <name evidence="2" type="ORF">ACFPRH_19300</name>
</gene>
<keyword evidence="1" id="KW-0812">Transmembrane</keyword>
<name>A0ABW0AQ74_9ACTN</name>
<evidence type="ECO:0000256" key="1">
    <source>
        <dbReference type="SAM" id="Phobius"/>
    </source>
</evidence>